<evidence type="ECO:0000313" key="2">
    <source>
        <dbReference type="EMBL" id="OJJ37606.1"/>
    </source>
</evidence>
<keyword evidence="1" id="KW-1133">Transmembrane helix</keyword>
<protein>
    <submittedName>
        <fullName evidence="2">Uncharacterized protein</fullName>
    </submittedName>
</protein>
<feature type="transmembrane region" description="Helical" evidence="1">
    <location>
        <begin position="29"/>
        <end position="50"/>
    </location>
</feature>
<proteinExistence type="predicted"/>
<keyword evidence="1" id="KW-0812">Transmembrane</keyword>
<dbReference type="RefSeq" id="XP_040691282.1">
    <property type="nucleotide sequence ID" value="XM_040836701.1"/>
</dbReference>
<sequence length="106" mass="11604">MASLCCCPVSCSSSTPAPRVRALVLRVTLWRFSCASLFFLYFSSAAVISLRCRPSRTPAGTNYHLVRALGKNTHHDLRPWPITASMASSLLDPSLSCHLLLLSLII</sequence>
<name>A0A1L9RRL3_ASPWE</name>
<dbReference type="VEuPathDB" id="FungiDB:ASPWEDRAFT_461408"/>
<gene>
    <name evidence="2" type="ORF">ASPWEDRAFT_461408</name>
</gene>
<reference evidence="3" key="1">
    <citation type="journal article" date="2017" name="Genome Biol.">
        <title>Comparative genomics reveals high biological diversity and specific adaptations in the industrially and medically important fungal genus Aspergillus.</title>
        <authorList>
            <person name="de Vries R.P."/>
            <person name="Riley R."/>
            <person name="Wiebenga A."/>
            <person name="Aguilar-Osorio G."/>
            <person name="Amillis S."/>
            <person name="Uchima C.A."/>
            <person name="Anderluh G."/>
            <person name="Asadollahi M."/>
            <person name="Askin M."/>
            <person name="Barry K."/>
            <person name="Battaglia E."/>
            <person name="Bayram O."/>
            <person name="Benocci T."/>
            <person name="Braus-Stromeyer S.A."/>
            <person name="Caldana C."/>
            <person name="Canovas D."/>
            <person name="Cerqueira G.C."/>
            <person name="Chen F."/>
            <person name="Chen W."/>
            <person name="Choi C."/>
            <person name="Clum A."/>
            <person name="Dos Santos R.A."/>
            <person name="Damasio A.R."/>
            <person name="Diallinas G."/>
            <person name="Emri T."/>
            <person name="Fekete E."/>
            <person name="Flipphi M."/>
            <person name="Freyberg S."/>
            <person name="Gallo A."/>
            <person name="Gournas C."/>
            <person name="Habgood R."/>
            <person name="Hainaut M."/>
            <person name="Harispe M.L."/>
            <person name="Henrissat B."/>
            <person name="Hilden K.S."/>
            <person name="Hope R."/>
            <person name="Hossain A."/>
            <person name="Karabika E."/>
            <person name="Karaffa L."/>
            <person name="Karanyi Z."/>
            <person name="Krasevec N."/>
            <person name="Kuo A."/>
            <person name="Kusch H."/>
            <person name="LaButti K."/>
            <person name="Lagendijk E.L."/>
            <person name="Lapidus A."/>
            <person name="Levasseur A."/>
            <person name="Lindquist E."/>
            <person name="Lipzen A."/>
            <person name="Logrieco A.F."/>
            <person name="MacCabe A."/>
            <person name="Maekelae M.R."/>
            <person name="Malavazi I."/>
            <person name="Melin P."/>
            <person name="Meyer V."/>
            <person name="Mielnichuk N."/>
            <person name="Miskei M."/>
            <person name="Molnar A.P."/>
            <person name="Mule G."/>
            <person name="Ngan C.Y."/>
            <person name="Orejas M."/>
            <person name="Orosz E."/>
            <person name="Ouedraogo J.P."/>
            <person name="Overkamp K.M."/>
            <person name="Park H.-S."/>
            <person name="Perrone G."/>
            <person name="Piumi F."/>
            <person name="Punt P.J."/>
            <person name="Ram A.F."/>
            <person name="Ramon A."/>
            <person name="Rauscher S."/>
            <person name="Record E."/>
            <person name="Riano-Pachon D.M."/>
            <person name="Robert V."/>
            <person name="Roehrig J."/>
            <person name="Ruller R."/>
            <person name="Salamov A."/>
            <person name="Salih N.S."/>
            <person name="Samson R.A."/>
            <person name="Sandor E."/>
            <person name="Sanguinetti M."/>
            <person name="Schuetze T."/>
            <person name="Sepcic K."/>
            <person name="Shelest E."/>
            <person name="Sherlock G."/>
            <person name="Sophianopoulou V."/>
            <person name="Squina F.M."/>
            <person name="Sun H."/>
            <person name="Susca A."/>
            <person name="Todd R.B."/>
            <person name="Tsang A."/>
            <person name="Unkles S.E."/>
            <person name="van de Wiele N."/>
            <person name="van Rossen-Uffink D."/>
            <person name="Oliveira J.V."/>
            <person name="Vesth T.C."/>
            <person name="Visser J."/>
            <person name="Yu J.-H."/>
            <person name="Zhou M."/>
            <person name="Andersen M.R."/>
            <person name="Archer D.B."/>
            <person name="Baker S.E."/>
            <person name="Benoit I."/>
            <person name="Brakhage A.A."/>
            <person name="Braus G.H."/>
            <person name="Fischer R."/>
            <person name="Frisvad J.C."/>
            <person name="Goldman G.H."/>
            <person name="Houbraken J."/>
            <person name="Oakley B."/>
            <person name="Pocsi I."/>
            <person name="Scazzocchio C."/>
            <person name="Seiboth B."/>
            <person name="vanKuyk P.A."/>
            <person name="Wortman J."/>
            <person name="Dyer P.S."/>
            <person name="Grigoriev I.V."/>
        </authorList>
    </citation>
    <scope>NUCLEOTIDE SEQUENCE [LARGE SCALE GENOMIC DNA]</scope>
    <source>
        <strain evidence="3">DTO 134E9</strain>
    </source>
</reference>
<dbReference type="Proteomes" id="UP000184383">
    <property type="component" value="Unassembled WGS sequence"/>
</dbReference>
<dbReference type="AlphaFoldDB" id="A0A1L9RRL3"/>
<evidence type="ECO:0000256" key="1">
    <source>
        <dbReference type="SAM" id="Phobius"/>
    </source>
</evidence>
<keyword evidence="3" id="KW-1185">Reference proteome</keyword>
<keyword evidence="1" id="KW-0472">Membrane</keyword>
<dbReference type="EMBL" id="KV878211">
    <property type="protein sequence ID" value="OJJ37606.1"/>
    <property type="molecule type" value="Genomic_DNA"/>
</dbReference>
<dbReference type="GeneID" id="63752549"/>
<organism evidence="2 3">
    <name type="scientific">Aspergillus wentii DTO 134E9</name>
    <dbReference type="NCBI Taxonomy" id="1073089"/>
    <lineage>
        <taxon>Eukaryota</taxon>
        <taxon>Fungi</taxon>
        <taxon>Dikarya</taxon>
        <taxon>Ascomycota</taxon>
        <taxon>Pezizomycotina</taxon>
        <taxon>Eurotiomycetes</taxon>
        <taxon>Eurotiomycetidae</taxon>
        <taxon>Eurotiales</taxon>
        <taxon>Aspergillaceae</taxon>
        <taxon>Aspergillus</taxon>
        <taxon>Aspergillus subgen. Cremei</taxon>
    </lineage>
</organism>
<evidence type="ECO:0000313" key="3">
    <source>
        <dbReference type="Proteomes" id="UP000184383"/>
    </source>
</evidence>
<accession>A0A1L9RRL3</accession>